<keyword evidence="7" id="KW-1185">Reference proteome</keyword>
<proteinExistence type="predicted"/>
<dbReference type="Pfam" id="PF06094">
    <property type="entry name" value="GGACT"/>
    <property type="match status" value="1"/>
</dbReference>
<dbReference type="CDD" id="cd06661">
    <property type="entry name" value="GGCT_like"/>
    <property type="match status" value="1"/>
</dbReference>
<dbReference type="InterPro" id="IPR036568">
    <property type="entry name" value="GGCT-like_sf"/>
</dbReference>
<evidence type="ECO:0000256" key="3">
    <source>
        <dbReference type="PIRSR" id="PIRSR617939-1"/>
    </source>
</evidence>
<evidence type="ECO:0000313" key="6">
    <source>
        <dbReference type="EMBL" id="KAK3372331.1"/>
    </source>
</evidence>
<reference evidence="6" key="2">
    <citation type="submission" date="2023-06" db="EMBL/GenBank/DDBJ databases">
        <authorList>
            <consortium name="Lawrence Berkeley National Laboratory"/>
            <person name="Haridas S."/>
            <person name="Hensen N."/>
            <person name="Bonometti L."/>
            <person name="Westerberg I."/>
            <person name="Brannstrom I.O."/>
            <person name="Guillou S."/>
            <person name="Cros-Aarteil S."/>
            <person name="Calhoun S."/>
            <person name="Kuo A."/>
            <person name="Mondo S."/>
            <person name="Pangilinan J."/>
            <person name="Riley R."/>
            <person name="LaButti K."/>
            <person name="Andreopoulos B."/>
            <person name="Lipzen A."/>
            <person name="Chen C."/>
            <person name="Yanf M."/>
            <person name="Daum C."/>
            <person name="Ng V."/>
            <person name="Clum A."/>
            <person name="Steindorff A."/>
            <person name="Ohm R."/>
            <person name="Martin F."/>
            <person name="Silar P."/>
            <person name="Natvig D."/>
            <person name="Lalanne C."/>
            <person name="Gautier V."/>
            <person name="Ament-velasquez S.L."/>
            <person name="Kruys A."/>
            <person name="Hutchinson M.I."/>
            <person name="Powell A.J."/>
            <person name="Barry K."/>
            <person name="Miller A.N."/>
            <person name="Grigoriev I.V."/>
            <person name="Debuchy R."/>
            <person name="Gladieux P."/>
            <person name="Thoren M.H."/>
            <person name="Johannesson H."/>
        </authorList>
    </citation>
    <scope>NUCLEOTIDE SEQUENCE</scope>
    <source>
        <strain evidence="6">CBS 232.78</strain>
    </source>
</reference>
<dbReference type="InterPro" id="IPR013024">
    <property type="entry name" value="GGCT-like"/>
</dbReference>
<evidence type="ECO:0000313" key="7">
    <source>
        <dbReference type="Proteomes" id="UP001285441"/>
    </source>
</evidence>
<dbReference type="GO" id="GO:0003839">
    <property type="term" value="F:gamma-glutamylcyclotransferase activity"/>
    <property type="evidence" value="ECO:0007669"/>
    <property type="project" value="UniProtKB-EC"/>
</dbReference>
<reference evidence="6" key="1">
    <citation type="journal article" date="2023" name="Mol. Phylogenet. Evol.">
        <title>Genome-scale phylogeny and comparative genomics of the fungal order Sordariales.</title>
        <authorList>
            <person name="Hensen N."/>
            <person name="Bonometti L."/>
            <person name="Westerberg I."/>
            <person name="Brannstrom I.O."/>
            <person name="Guillou S."/>
            <person name="Cros-Aarteil S."/>
            <person name="Calhoun S."/>
            <person name="Haridas S."/>
            <person name="Kuo A."/>
            <person name="Mondo S."/>
            <person name="Pangilinan J."/>
            <person name="Riley R."/>
            <person name="LaButti K."/>
            <person name="Andreopoulos B."/>
            <person name="Lipzen A."/>
            <person name="Chen C."/>
            <person name="Yan M."/>
            <person name="Daum C."/>
            <person name="Ng V."/>
            <person name="Clum A."/>
            <person name="Steindorff A."/>
            <person name="Ohm R.A."/>
            <person name="Martin F."/>
            <person name="Silar P."/>
            <person name="Natvig D.O."/>
            <person name="Lalanne C."/>
            <person name="Gautier V."/>
            <person name="Ament-Velasquez S.L."/>
            <person name="Kruys A."/>
            <person name="Hutchinson M.I."/>
            <person name="Powell A.J."/>
            <person name="Barry K."/>
            <person name="Miller A.N."/>
            <person name="Grigoriev I.V."/>
            <person name="Debuchy R."/>
            <person name="Gladieux P."/>
            <person name="Hiltunen Thoren M."/>
            <person name="Johannesson H."/>
        </authorList>
    </citation>
    <scope>NUCLEOTIDE SEQUENCE</scope>
    <source>
        <strain evidence="6">CBS 232.78</strain>
    </source>
</reference>
<evidence type="ECO:0000256" key="4">
    <source>
        <dbReference type="PIRSR" id="PIRSR617939-2"/>
    </source>
</evidence>
<dbReference type="InterPro" id="IPR017939">
    <property type="entry name" value="G-Glutamylcylcotransferase"/>
</dbReference>
<dbReference type="EC" id="4.3.2.9" evidence="1"/>
<feature type="binding site" evidence="4">
    <location>
        <begin position="9"/>
        <end position="14"/>
    </location>
    <ligand>
        <name>substrate</name>
    </ligand>
</feature>
<dbReference type="InterPro" id="IPR009288">
    <property type="entry name" value="AIG2-like_dom"/>
</dbReference>
<dbReference type="AlphaFoldDB" id="A0AAE0KAH1"/>
<evidence type="ECO:0000256" key="1">
    <source>
        <dbReference type="ARBA" id="ARBA00012346"/>
    </source>
</evidence>
<dbReference type="PANTHER" id="PTHR12935:SF0">
    <property type="entry name" value="GAMMA-GLUTAMYLCYCLOTRANSFERASE"/>
    <property type="match status" value="1"/>
</dbReference>
<feature type="active site" description="Proton acceptor" evidence="3">
    <location>
        <position position="80"/>
    </location>
</feature>
<feature type="domain" description="Gamma-glutamylcyclotransferase AIG2-like" evidence="5">
    <location>
        <begin position="9"/>
        <end position="97"/>
    </location>
</feature>
<dbReference type="Proteomes" id="UP001285441">
    <property type="component" value="Unassembled WGS sequence"/>
</dbReference>
<dbReference type="Gene3D" id="3.10.490.10">
    <property type="entry name" value="Gamma-glutamyl cyclotransferase-like"/>
    <property type="match status" value="1"/>
</dbReference>
<accession>A0AAE0KAH1</accession>
<dbReference type="PANTHER" id="PTHR12935">
    <property type="entry name" value="GAMMA-GLUTAMYLCYCLOTRANSFERASE"/>
    <property type="match status" value="1"/>
</dbReference>
<protein>
    <recommendedName>
        <fullName evidence="1">gamma-glutamylcyclotransferase</fullName>
        <ecNumber evidence="1">4.3.2.9</ecNumber>
    </recommendedName>
</protein>
<keyword evidence="2" id="KW-0456">Lyase</keyword>
<comment type="caution">
    <text evidence="6">The sequence shown here is derived from an EMBL/GenBank/DDBJ whole genome shotgun (WGS) entry which is preliminary data.</text>
</comment>
<name>A0AAE0KAH1_9PEZI</name>
<gene>
    <name evidence="6" type="ORF">B0H63DRAFT_292326</name>
</gene>
<dbReference type="SUPFAM" id="SSF110857">
    <property type="entry name" value="Gamma-glutamyl cyclotransferase-like"/>
    <property type="match status" value="1"/>
</dbReference>
<evidence type="ECO:0000259" key="5">
    <source>
        <dbReference type="Pfam" id="PF06094"/>
    </source>
</evidence>
<dbReference type="EMBL" id="JAULSW010000008">
    <property type="protein sequence ID" value="KAK3372331.1"/>
    <property type="molecule type" value="Genomic_DNA"/>
</dbReference>
<organism evidence="6 7">
    <name type="scientific">Podospora didyma</name>
    <dbReference type="NCBI Taxonomy" id="330526"/>
    <lineage>
        <taxon>Eukaryota</taxon>
        <taxon>Fungi</taxon>
        <taxon>Dikarya</taxon>
        <taxon>Ascomycota</taxon>
        <taxon>Pezizomycotina</taxon>
        <taxon>Sordariomycetes</taxon>
        <taxon>Sordariomycetidae</taxon>
        <taxon>Sordariales</taxon>
        <taxon>Podosporaceae</taxon>
        <taxon>Podospora</taxon>
    </lineage>
</organism>
<sequence>MESPASKAYFGYGSNLWQEQMVLRCPSSPYIGLGRLRGYRWFINARGYANIAKTGTETDEVWGLVYDLKPVDEARLDVNEGVPYAYEKRMIPVEFWHAGSGPPTATTTGDGGDGKSPAPSVDAVPMLVYIDFKRTSENHTPKPEYVHRMNCGIRDALKEGVPQDYVDKVLRYYIPADEKGSSDQVKGFALKQALSFEDESGNIERMESGWVEQKEWAN</sequence>
<evidence type="ECO:0000256" key="2">
    <source>
        <dbReference type="ARBA" id="ARBA00023239"/>
    </source>
</evidence>